<gene>
    <name evidence="3" type="ORF">BGZ97_006035</name>
</gene>
<comment type="caution">
    <text evidence="3">The sequence shown here is derived from an EMBL/GenBank/DDBJ whole genome shotgun (WGS) entry which is preliminary data.</text>
</comment>
<evidence type="ECO:0000313" key="3">
    <source>
        <dbReference type="EMBL" id="KAG0317012.1"/>
    </source>
</evidence>
<keyword evidence="4" id="KW-1185">Reference proteome</keyword>
<feature type="region of interest" description="Disordered" evidence="1">
    <location>
        <begin position="533"/>
        <end position="560"/>
    </location>
</feature>
<evidence type="ECO:0000256" key="1">
    <source>
        <dbReference type="SAM" id="MobiDB-lite"/>
    </source>
</evidence>
<reference evidence="3" key="1">
    <citation type="journal article" date="2020" name="Fungal Divers.">
        <title>Resolving the Mortierellaceae phylogeny through synthesis of multi-gene phylogenetics and phylogenomics.</title>
        <authorList>
            <person name="Vandepol N."/>
            <person name="Liber J."/>
            <person name="Desiro A."/>
            <person name="Na H."/>
            <person name="Kennedy M."/>
            <person name="Barry K."/>
            <person name="Grigoriev I.V."/>
            <person name="Miller A.N."/>
            <person name="O'Donnell K."/>
            <person name="Stajich J.E."/>
            <person name="Bonito G."/>
        </authorList>
    </citation>
    <scope>NUCLEOTIDE SEQUENCE</scope>
    <source>
        <strain evidence="3">NVP60</strain>
    </source>
</reference>
<feature type="compositionally biased region" description="Low complexity" evidence="1">
    <location>
        <begin position="34"/>
        <end position="43"/>
    </location>
</feature>
<evidence type="ECO:0000313" key="4">
    <source>
        <dbReference type="Proteomes" id="UP000823405"/>
    </source>
</evidence>
<feature type="region of interest" description="Disordered" evidence="1">
    <location>
        <begin position="341"/>
        <end position="369"/>
    </location>
</feature>
<dbReference type="EMBL" id="JAAAIN010000269">
    <property type="protein sequence ID" value="KAG0317012.1"/>
    <property type="molecule type" value="Genomic_DNA"/>
</dbReference>
<feature type="compositionally biased region" description="Low complexity" evidence="1">
    <location>
        <begin position="541"/>
        <end position="560"/>
    </location>
</feature>
<dbReference type="Proteomes" id="UP000823405">
    <property type="component" value="Unassembled WGS sequence"/>
</dbReference>
<feature type="region of interest" description="Disordered" evidence="1">
    <location>
        <begin position="242"/>
        <end position="269"/>
    </location>
</feature>
<feature type="compositionally biased region" description="Low complexity" evidence="1">
    <location>
        <begin position="283"/>
        <end position="296"/>
    </location>
</feature>
<feature type="compositionally biased region" description="Low complexity" evidence="1">
    <location>
        <begin position="309"/>
        <end position="325"/>
    </location>
</feature>
<keyword evidence="2" id="KW-1133">Transmembrane helix</keyword>
<feature type="region of interest" description="Disordered" evidence="1">
    <location>
        <begin position="382"/>
        <end position="404"/>
    </location>
</feature>
<feature type="compositionally biased region" description="Polar residues" evidence="1">
    <location>
        <begin position="349"/>
        <end position="367"/>
    </location>
</feature>
<organism evidence="3 4">
    <name type="scientific">Linnemannia gamsii</name>
    <dbReference type="NCBI Taxonomy" id="64522"/>
    <lineage>
        <taxon>Eukaryota</taxon>
        <taxon>Fungi</taxon>
        <taxon>Fungi incertae sedis</taxon>
        <taxon>Mucoromycota</taxon>
        <taxon>Mortierellomycotina</taxon>
        <taxon>Mortierellomycetes</taxon>
        <taxon>Mortierellales</taxon>
        <taxon>Mortierellaceae</taxon>
        <taxon>Linnemannia</taxon>
    </lineage>
</organism>
<protein>
    <submittedName>
        <fullName evidence="3">Uncharacterized protein</fullName>
    </submittedName>
</protein>
<feature type="region of interest" description="Disordered" evidence="1">
    <location>
        <begin position="283"/>
        <end position="325"/>
    </location>
</feature>
<evidence type="ECO:0000256" key="2">
    <source>
        <dbReference type="SAM" id="Phobius"/>
    </source>
</evidence>
<feature type="transmembrane region" description="Helical" evidence="2">
    <location>
        <begin position="465"/>
        <end position="487"/>
    </location>
</feature>
<dbReference type="AlphaFoldDB" id="A0A9P6URU5"/>
<keyword evidence="2" id="KW-0812">Transmembrane</keyword>
<sequence>MEMPATIIHKYHTLKTKKSTKRLSSKDIFPPSSPSSLSSPSTPQPYATFIGDLVSAFNSLSTPSASSTTSPTLHSYFQGADHEALVDTAQKKKVVKALQLANPAQVNEIISLLKAMPDPTKAAVGVTAGKKAHSRESSQQSVLSLFAQDKAKSKPKDTTGTVKKQKTSDNNEPITKQRADEDEKLGEDWDKVEKKWAWGTQKSNDQLTGVVDPESCKGSIISTAGSWLFSSAPAAAPAPASVAKPAKVEASQKTTTPKPSKVSTSATTKDAIKSTSFGSLFTSTPTTASATKSKPPLDTASLRNKNKKLAASTKRTASSTSLSTGEQIAKAAATLLATAAISSPKEHSPTTTTSAQKQVQRQSSMPNIKTATLKRLLTTTKASTPDSSTLSKAKSSSSTTDLTASSIPSYISTTITSLTRQWLTLQNSPPPTHMMSVYTYWWGYEIYVPHKCMDTMERVSNTSQIFFGFLSGAISAIPGLAALVPIAKIISAWVGYQWAVIKTQDAGKGVVVSATWVLPVALASRPWDHCGSEDDPFPAESTLPSSPKKTLKSKLSFIRA</sequence>
<proteinExistence type="predicted"/>
<feature type="region of interest" description="Disordered" evidence="1">
    <location>
        <begin position="125"/>
        <end position="187"/>
    </location>
</feature>
<feature type="region of interest" description="Disordered" evidence="1">
    <location>
        <begin position="22"/>
        <end position="43"/>
    </location>
</feature>
<name>A0A9P6URU5_9FUNG</name>
<feature type="compositionally biased region" description="Basic and acidic residues" evidence="1">
    <location>
        <begin position="175"/>
        <end position="187"/>
    </location>
</feature>
<dbReference type="OrthoDB" id="2434934at2759"/>
<accession>A0A9P6URU5</accession>
<keyword evidence="2" id="KW-0472">Membrane</keyword>
<feature type="compositionally biased region" description="Polar residues" evidence="1">
    <location>
        <begin position="158"/>
        <end position="174"/>
    </location>
</feature>